<keyword evidence="1" id="KW-0732">Signal</keyword>
<dbReference type="InterPro" id="IPR021796">
    <property type="entry name" value="Tll0287-like_dom"/>
</dbReference>
<sequence length="193" mass="21226">MKLTRKKTFLSSVLVLMPLSVFANNAIPTQEIQEARSVVKAFGGDLKSVLTSAMKTQGPIKALEVCNLDAGPIAKQHSALSDWNIGRTSIKNRNAKNAPDQWESSVLLAFEKRKLAGEALDTMEYSETIQNGDETVYRYMKAIPTAGPCLVCHGENIDENVANKIKSLYPDDKATGFTFGDIRGAFTLEKRSR</sequence>
<dbReference type="Pfam" id="PF11845">
    <property type="entry name" value="Tll0287-like"/>
    <property type="match status" value="1"/>
</dbReference>
<comment type="caution">
    <text evidence="3">The sequence shown here is derived from an EMBL/GenBank/DDBJ whole genome shotgun (WGS) entry which is preliminary data.</text>
</comment>
<name>A0ABQ3IFB2_9GAMM</name>
<gene>
    <name evidence="3" type="ORF">GCM10011501_01960</name>
</gene>
<keyword evidence="4" id="KW-1185">Reference proteome</keyword>
<evidence type="ECO:0000313" key="4">
    <source>
        <dbReference type="Proteomes" id="UP000626370"/>
    </source>
</evidence>
<dbReference type="RefSeq" id="WP_189376220.1">
    <property type="nucleotide sequence ID" value="NZ_BNAH01000001.1"/>
</dbReference>
<protein>
    <recommendedName>
        <fullName evidence="2">Tll0287-like domain-containing protein</fullName>
    </recommendedName>
</protein>
<dbReference type="Proteomes" id="UP000626370">
    <property type="component" value="Unassembled WGS sequence"/>
</dbReference>
<accession>A0ABQ3IFB2</accession>
<feature type="signal peptide" evidence="1">
    <location>
        <begin position="1"/>
        <end position="23"/>
    </location>
</feature>
<feature type="chain" id="PRO_5047400256" description="Tll0287-like domain-containing protein" evidence="1">
    <location>
        <begin position="24"/>
        <end position="193"/>
    </location>
</feature>
<evidence type="ECO:0000256" key="1">
    <source>
        <dbReference type="SAM" id="SignalP"/>
    </source>
</evidence>
<reference evidence="4" key="1">
    <citation type="journal article" date="2019" name="Int. J. Syst. Evol. Microbiol.">
        <title>The Global Catalogue of Microorganisms (GCM) 10K type strain sequencing project: providing services to taxonomists for standard genome sequencing and annotation.</title>
        <authorList>
            <consortium name="The Broad Institute Genomics Platform"/>
            <consortium name="The Broad Institute Genome Sequencing Center for Infectious Disease"/>
            <person name="Wu L."/>
            <person name="Ma J."/>
        </authorList>
    </citation>
    <scope>NUCLEOTIDE SEQUENCE [LARGE SCALE GENOMIC DNA]</scope>
    <source>
        <strain evidence="4">CGMCC 1.15922</strain>
    </source>
</reference>
<feature type="domain" description="Tll0287-like" evidence="2">
    <location>
        <begin position="54"/>
        <end position="187"/>
    </location>
</feature>
<evidence type="ECO:0000313" key="3">
    <source>
        <dbReference type="EMBL" id="GHE77902.1"/>
    </source>
</evidence>
<organism evidence="3 4">
    <name type="scientific">Thalassotalea profundi</name>
    <dbReference type="NCBI Taxonomy" id="2036687"/>
    <lineage>
        <taxon>Bacteria</taxon>
        <taxon>Pseudomonadati</taxon>
        <taxon>Pseudomonadota</taxon>
        <taxon>Gammaproteobacteria</taxon>
        <taxon>Alteromonadales</taxon>
        <taxon>Colwelliaceae</taxon>
        <taxon>Thalassotalea</taxon>
    </lineage>
</organism>
<proteinExistence type="predicted"/>
<evidence type="ECO:0000259" key="2">
    <source>
        <dbReference type="Pfam" id="PF11845"/>
    </source>
</evidence>
<dbReference type="EMBL" id="BNAH01000001">
    <property type="protein sequence ID" value="GHE77902.1"/>
    <property type="molecule type" value="Genomic_DNA"/>
</dbReference>